<evidence type="ECO:0000256" key="1">
    <source>
        <dbReference type="PROSITE-ProRule" id="PRU00169"/>
    </source>
</evidence>
<evidence type="ECO:0000313" key="3">
    <source>
        <dbReference type="EMBL" id="QYL18761.1"/>
    </source>
</evidence>
<dbReference type="EMBL" id="CP080333">
    <property type="protein sequence ID" value="QYL18761.1"/>
    <property type="molecule type" value="Genomic_DNA"/>
</dbReference>
<reference evidence="3 4" key="1">
    <citation type="submission" date="2021-07" db="EMBL/GenBank/DDBJ databases">
        <title>Whole genome sequencing of non-tuberculosis mycobacteria type-strains.</title>
        <authorList>
            <person name="Igarashi Y."/>
            <person name="Osugi A."/>
            <person name="Mitarai S."/>
        </authorList>
    </citation>
    <scope>NUCLEOTIDE SEQUENCE [LARGE SCALE GENOMIC DNA]</scope>
    <source>
        <strain evidence="3 4">JCM 16370</strain>
    </source>
</reference>
<feature type="modified residue" description="4-aspartylphosphate" evidence="1">
    <location>
        <position position="61"/>
    </location>
</feature>
<evidence type="ECO:0000259" key="2">
    <source>
        <dbReference type="PROSITE" id="PS50110"/>
    </source>
</evidence>
<organism evidence="3 4">
    <name type="scientific">Mycolicibacterium pallens</name>
    <dbReference type="NCBI Taxonomy" id="370524"/>
    <lineage>
        <taxon>Bacteria</taxon>
        <taxon>Bacillati</taxon>
        <taxon>Actinomycetota</taxon>
        <taxon>Actinomycetes</taxon>
        <taxon>Mycobacteriales</taxon>
        <taxon>Mycobacteriaceae</taxon>
        <taxon>Mycolicibacterium</taxon>
    </lineage>
</organism>
<dbReference type="Proteomes" id="UP000825367">
    <property type="component" value="Chromosome"/>
</dbReference>
<protein>
    <recommendedName>
        <fullName evidence="2">Response regulatory domain-containing protein</fullName>
    </recommendedName>
</protein>
<dbReference type="PROSITE" id="PS50110">
    <property type="entry name" value="RESPONSE_REGULATORY"/>
    <property type="match status" value="1"/>
</dbReference>
<keyword evidence="4" id="KW-1185">Reference proteome</keyword>
<dbReference type="SUPFAM" id="SSF52172">
    <property type="entry name" value="CheY-like"/>
    <property type="match status" value="1"/>
</dbReference>
<dbReference type="InterPro" id="IPR001789">
    <property type="entry name" value="Sig_transdc_resp-reg_receiver"/>
</dbReference>
<keyword evidence="1" id="KW-0597">Phosphoprotein</keyword>
<proteinExistence type="predicted"/>
<dbReference type="RefSeq" id="WP_220046323.1">
    <property type="nucleotide sequence ID" value="NZ_BAAAVX010000045.1"/>
</dbReference>
<dbReference type="InterPro" id="IPR011006">
    <property type="entry name" value="CheY-like_superfamily"/>
</dbReference>
<dbReference type="Gene3D" id="3.40.50.2300">
    <property type="match status" value="1"/>
</dbReference>
<name>A0ABX8VLV9_9MYCO</name>
<sequence length="127" mass="13408">MTTPVSVLVYSDNRAARQRVIAALGSRPAGDLPDFCYREVATPAMLLQCMDSGDIDAAILDGEATPAGGMGIAKQLKDELDLCPPLIVLTGRAGDDWLARWSRADAAVPHPIDPVALTAAVIGVLRR</sequence>
<feature type="domain" description="Response regulatory" evidence="2">
    <location>
        <begin position="6"/>
        <end position="125"/>
    </location>
</feature>
<gene>
    <name evidence="3" type="ORF">K0O64_09865</name>
</gene>
<evidence type="ECO:0000313" key="4">
    <source>
        <dbReference type="Proteomes" id="UP000825367"/>
    </source>
</evidence>
<accession>A0ABX8VLV9</accession>